<organism evidence="2 3">
    <name type="scientific">Gracilariopsis chorda</name>
    <dbReference type="NCBI Taxonomy" id="448386"/>
    <lineage>
        <taxon>Eukaryota</taxon>
        <taxon>Rhodophyta</taxon>
        <taxon>Florideophyceae</taxon>
        <taxon>Rhodymeniophycidae</taxon>
        <taxon>Gracilariales</taxon>
        <taxon>Gracilariaceae</taxon>
        <taxon>Gracilariopsis</taxon>
    </lineage>
</organism>
<reference evidence="2 3" key="1">
    <citation type="journal article" date="2018" name="Mol. Biol. Evol.">
        <title>Analysis of the draft genome of the red seaweed Gracilariopsis chorda provides insights into genome size evolution in Rhodophyta.</title>
        <authorList>
            <person name="Lee J."/>
            <person name="Yang E.C."/>
            <person name="Graf L."/>
            <person name="Yang J.H."/>
            <person name="Qiu H."/>
            <person name="Zel Zion U."/>
            <person name="Chan C.X."/>
            <person name="Stephens T.G."/>
            <person name="Weber A.P.M."/>
            <person name="Boo G.H."/>
            <person name="Boo S.M."/>
            <person name="Kim K.M."/>
            <person name="Shin Y."/>
            <person name="Jung M."/>
            <person name="Lee S.J."/>
            <person name="Yim H.S."/>
            <person name="Lee J.H."/>
            <person name="Bhattacharya D."/>
            <person name="Yoon H.S."/>
        </authorList>
    </citation>
    <scope>NUCLEOTIDE SEQUENCE [LARGE SCALE GENOMIC DNA]</scope>
    <source>
        <strain evidence="2 3">SKKU-2015</strain>
        <tissue evidence="2">Whole body</tissue>
    </source>
</reference>
<evidence type="ECO:0008006" key="4">
    <source>
        <dbReference type="Google" id="ProtNLM"/>
    </source>
</evidence>
<evidence type="ECO:0000313" key="3">
    <source>
        <dbReference type="Proteomes" id="UP000247409"/>
    </source>
</evidence>
<feature type="compositionally biased region" description="Basic and acidic residues" evidence="1">
    <location>
        <begin position="139"/>
        <end position="149"/>
    </location>
</feature>
<name>A0A2V3IPB9_9FLOR</name>
<proteinExistence type="predicted"/>
<accession>A0A2V3IPB9</accession>
<dbReference type="AlphaFoldDB" id="A0A2V3IPB9"/>
<dbReference type="EMBL" id="NBIV01000107">
    <property type="protein sequence ID" value="PXF43935.1"/>
    <property type="molecule type" value="Genomic_DNA"/>
</dbReference>
<keyword evidence="3" id="KW-1185">Reference proteome</keyword>
<comment type="caution">
    <text evidence="2">The sequence shown here is derived from an EMBL/GenBank/DDBJ whole genome shotgun (WGS) entry which is preliminary data.</text>
</comment>
<feature type="region of interest" description="Disordered" evidence="1">
    <location>
        <begin position="139"/>
        <end position="163"/>
    </location>
</feature>
<evidence type="ECO:0000313" key="2">
    <source>
        <dbReference type="EMBL" id="PXF43935.1"/>
    </source>
</evidence>
<evidence type="ECO:0000256" key="1">
    <source>
        <dbReference type="SAM" id="MobiDB-lite"/>
    </source>
</evidence>
<gene>
    <name evidence="2" type="ORF">BWQ96_06304</name>
</gene>
<dbReference type="Proteomes" id="UP000247409">
    <property type="component" value="Unassembled WGS sequence"/>
</dbReference>
<dbReference type="OrthoDB" id="10365299at2759"/>
<protein>
    <recommendedName>
        <fullName evidence="4">Mediator of RNA polymerase II transcription subunit 8</fullName>
    </recommendedName>
</protein>
<sequence length="177" mass="19609">MQPSKPTTKTDATLVSLRTRLLDVHTNLTVLRDHSAMLRDNVGPSRNATFPLFLSLHSTLSRLCEQLTSDLDRSQQEGLPYFATVPNAADPVAPELLRTRLDIEVEREFEGMAHAFKGDATQKVIRYNQAVETVLKGVADKRQQIEKPRRAQPPPPAPSPNAEKILAALTTGAYLTK</sequence>